<reference evidence="4" key="2">
    <citation type="submission" date="2020-12" db="UniProtKB">
        <authorList>
            <consortium name="WormBaseParasite"/>
        </authorList>
    </citation>
    <scope>IDENTIFICATION</scope>
</reference>
<keyword evidence="3" id="KW-1185">Reference proteome</keyword>
<evidence type="ECO:0000313" key="5">
    <source>
        <dbReference type="WormBase" id="SRAE_2000373300"/>
    </source>
</evidence>
<evidence type="ECO:0000313" key="4">
    <source>
        <dbReference type="WBParaSite" id="SRAE_2000373300.1"/>
    </source>
</evidence>
<sequence length="234" mass="26483">MESSLNNETNKSPSLETAITAVSNSDKSISLKLASTPESSHTVIEKVKLLQTIKFNIIEGKEDLAQVKLVLCNLTQTSLKFRLKSNQNDAVTCCPNSFGIIKAKDNTEILLSWYRNAQYNSWIDVPPLKMIIESCLNSKNPEEEEESRTAIRFLGAVSTADPCKSRNIPTEQLLLDSRVGNFSEKTKRKINQVGSESLSQKKLKEEKEELTNNLLYFLFFLFFLLFINYGFAKK</sequence>
<feature type="transmembrane region" description="Helical" evidence="1">
    <location>
        <begin position="214"/>
        <end position="232"/>
    </location>
</feature>
<dbReference type="AlphaFoldDB" id="A0A090LH08"/>
<evidence type="ECO:0000256" key="1">
    <source>
        <dbReference type="SAM" id="Phobius"/>
    </source>
</evidence>
<dbReference type="EMBL" id="LN609529">
    <property type="protein sequence ID" value="CEF69081.1"/>
    <property type="molecule type" value="Genomic_DNA"/>
</dbReference>
<dbReference type="CTD" id="36381451"/>
<dbReference type="OrthoDB" id="5877264at2759"/>
<keyword evidence="1" id="KW-0472">Membrane</keyword>
<evidence type="ECO:0000313" key="3">
    <source>
        <dbReference type="Proteomes" id="UP000035682"/>
    </source>
</evidence>
<keyword evidence="1" id="KW-1133">Transmembrane helix</keyword>
<dbReference type="Proteomes" id="UP000035682">
    <property type="component" value="Unplaced"/>
</dbReference>
<dbReference type="OMA" id="HRNEYQP"/>
<dbReference type="WBParaSite" id="SRAE_2000373300.1">
    <property type="protein sequence ID" value="SRAE_2000373300.1"/>
    <property type="gene ID" value="WBGene00263958"/>
</dbReference>
<evidence type="ECO:0000313" key="2">
    <source>
        <dbReference type="EMBL" id="CEF69081.1"/>
    </source>
</evidence>
<proteinExistence type="predicted"/>
<reference evidence="2 3" key="1">
    <citation type="submission" date="2014-09" db="EMBL/GenBank/DDBJ databases">
        <authorList>
            <person name="Martin A.A."/>
        </authorList>
    </citation>
    <scope>NUCLEOTIDE SEQUENCE</scope>
    <source>
        <strain evidence="3">ED321</strain>
        <strain evidence="2">ED321 Heterogonic</strain>
    </source>
</reference>
<keyword evidence="1" id="KW-0812">Transmembrane</keyword>
<accession>A0A090LH08</accession>
<organism evidence="2">
    <name type="scientific">Strongyloides ratti</name>
    <name type="common">Parasitic roundworm</name>
    <dbReference type="NCBI Taxonomy" id="34506"/>
    <lineage>
        <taxon>Eukaryota</taxon>
        <taxon>Metazoa</taxon>
        <taxon>Ecdysozoa</taxon>
        <taxon>Nematoda</taxon>
        <taxon>Chromadorea</taxon>
        <taxon>Rhabditida</taxon>
        <taxon>Tylenchina</taxon>
        <taxon>Panagrolaimomorpha</taxon>
        <taxon>Strongyloidoidea</taxon>
        <taxon>Strongyloididae</taxon>
        <taxon>Strongyloides</taxon>
    </lineage>
</organism>
<dbReference type="GeneID" id="36381451"/>
<name>A0A090LH08_STRRB</name>
<protein>
    <submittedName>
        <fullName evidence="4">MSP domain-containing protein</fullName>
    </submittedName>
</protein>
<dbReference type="STRING" id="34506.A0A090LH08"/>
<gene>
    <name evidence="2 4 5" type="ORF">SRAE_2000373300</name>
</gene>
<dbReference type="WormBase" id="SRAE_2000373300">
    <property type="protein sequence ID" value="SRP03194"/>
    <property type="gene ID" value="WBGene00263958"/>
</dbReference>
<dbReference type="RefSeq" id="XP_024508281.1">
    <property type="nucleotide sequence ID" value="XM_024654961.1"/>
</dbReference>